<feature type="binding site" evidence="10">
    <location>
        <position position="68"/>
    </location>
    <ligand>
        <name>Zn(2+)</name>
        <dbReference type="ChEBI" id="CHEBI:29105"/>
        <label>2</label>
        <note>catalytic</note>
    </ligand>
</feature>
<comment type="similarity">
    <text evidence="10">Belongs to the RNase Z family.</text>
</comment>
<evidence type="ECO:0000256" key="4">
    <source>
        <dbReference type="ARBA" id="ARBA00022722"/>
    </source>
</evidence>
<feature type="binding site" evidence="10">
    <location>
        <position position="212"/>
    </location>
    <ligand>
        <name>Zn(2+)</name>
        <dbReference type="ChEBI" id="CHEBI:29105"/>
        <label>1</label>
        <note>catalytic</note>
    </ligand>
</feature>
<gene>
    <name evidence="10 11" type="primary">rnz</name>
    <name evidence="11" type="ORF">BN997_03736</name>
</gene>
<dbReference type="PANTHER" id="PTHR46018:SF2">
    <property type="entry name" value="ZINC PHOSPHODIESTERASE ELAC PROTEIN 1"/>
    <property type="match status" value="1"/>
</dbReference>
<evidence type="ECO:0000313" key="12">
    <source>
        <dbReference type="Proteomes" id="UP000040453"/>
    </source>
</evidence>
<keyword evidence="6 10" id="KW-0255">Endonuclease</keyword>
<evidence type="ECO:0000256" key="7">
    <source>
        <dbReference type="ARBA" id="ARBA00022801"/>
    </source>
</evidence>
<keyword evidence="12" id="KW-1185">Reference proteome</keyword>
<protein>
    <recommendedName>
        <fullName evidence="2 10">Ribonuclease Z</fullName>
        <shortName evidence="10">RNase Z</shortName>
        <ecNumber evidence="2 10">3.1.26.11</ecNumber>
    </recommendedName>
    <alternativeName>
        <fullName evidence="10">tRNA 3 endonuclease</fullName>
    </alternativeName>
    <alternativeName>
        <fullName evidence="10">tRNase Z</fullName>
    </alternativeName>
</protein>
<comment type="cofactor">
    <cofactor evidence="10">
        <name>Zn(2+)</name>
        <dbReference type="ChEBI" id="CHEBI:29105"/>
    </cofactor>
    <text evidence="10">Binds 2 Zn(2+) ions.</text>
</comment>
<dbReference type="FunFam" id="3.60.15.10:FF:000002">
    <property type="entry name" value="Ribonuclease Z"/>
    <property type="match status" value="1"/>
</dbReference>
<dbReference type="PANTHER" id="PTHR46018">
    <property type="entry name" value="ZINC PHOSPHODIESTERASE ELAC PROTEIN 1"/>
    <property type="match status" value="1"/>
</dbReference>
<comment type="catalytic activity">
    <reaction evidence="10">
        <text>Endonucleolytic cleavage of RNA, removing extra 3' nucleotides from tRNA precursor, generating 3' termini of tRNAs. A 3'-hydroxy group is left at the tRNA terminus and a 5'-phosphoryl group is left at the trailer molecule.</text>
        <dbReference type="EC" id="3.1.26.11"/>
    </reaction>
</comment>
<dbReference type="CDD" id="cd07717">
    <property type="entry name" value="RNaseZ_ZiPD-like_MBL-fold"/>
    <property type="match status" value="1"/>
</dbReference>
<feature type="binding site" evidence="10">
    <location>
        <position position="67"/>
    </location>
    <ligand>
        <name>Zn(2+)</name>
        <dbReference type="ChEBI" id="CHEBI:29105"/>
        <label>2</label>
        <note>catalytic</note>
    </ligand>
</feature>
<dbReference type="InterPro" id="IPR013471">
    <property type="entry name" value="RNase_Z/BN"/>
</dbReference>
<keyword evidence="4 10" id="KW-0540">Nuclease</keyword>
<dbReference type="RefSeq" id="WP_042534267.1">
    <property type="nucleotide sequence ID" value="NZ_CAXOIH010000007.1"/>
</dbReference>
<name>A0A0A1MEP5_9BACI</name>
<reference evidence="11 12" key="1">
    <citation type="submission" date="2014-11" db="EMBL/GenBank/DDBJ databases">
        <authorList>
            <person name="Urmite Genomes Urmite Genomes"/>
        </authorList>
    </citation>
    <scope>NUCLEOTIDE SEQUENCE [LARGE SCALE GENOMIC DNA]</scope>
    <source>
        <strain evidence="11 12">Oc5</strain>
    </source>
</reference>
<dbReference type="GO" id="GO:0042781">
    <property type="term" value="F:3'-tRNA processing endoribonuclease activity"/>
    <property type="evidence" value="ECO:0007669"/>
    <property type="project" value="UniProtKB-UniRule"/>
</dbReference>
<feature type="binding site" evidence="10">
    <location>
        <position position="212"/>
    </location>
    <ligand>
        <name>Zn(2+)</name>
        <dbReference type="ChEBI" id="CHEBI:29105"/>
        <label>2</label>
        <note>catalytic</note>
    </ligand>
</feature>
<dbReference type="Proteomes" id="UP000040453">
    <property type="component" value="Unassembled WGS sequence"/>
</dbReference>
<evidence type="ECO:0000256" key="8">
    <source>
        <dbReference type="ARBA" id="ARBA00022833"/>
    </source>
</evidence>
<feature type="binding site" evidence="10">
    <location>
        <position position="270"/>
    </location>
    <ligand>
        <name>Zn(2+)</name>
        <dbReference type="ChEBI" id="CHEBI:29105"/>
        <label>2</label>
        <note>catalytic</note>
    </ligand>
</feature>
<dbReference type="EMBL" id="CDGG01000001">
    <property type="protein sequence ID" value="CEI83815.1"/>
    <property type="molecule type" value="Genomic_DNA"/>
</dbReference>
<dbReference type="STRING" id="545501.BN997_03736"/>
<dbReference type="Pfam" id="PF23023">
    <property type="entry name" value="Anti-Pycsar_Apyc1"/>
    <property type="match status" value="1"/>
</dbReference>
<dbReference type="SUPFAM" id="SSF56281">
    <property type="entry name" value="Metallo-hydrolase/oxidoreductase"/>
    <property type="match status" value="1"/>
</dbReference>
<keyword evidence="7 10" id="KW-0378">Hydrolase</keyword>
<dbReference type="AlphaFoldDB" id="A0A0A1MEP5"/>
<feature type="binding site" evidence="10">
    <location>
        <position position="141"/>
    </location>
    <ligand>
        <name>Zn(2+)</name>
        <dbReference type="ChEBI" id="CHEBI:29105"/>
        <label>1</label>
        <note>catalytic</note>
    </ligand>
</feature>
<organism evidence="11 12">
    <name type="scientific">Oceanobacillus oncorhynchi</name>
    <dbReference type="NCBI Taxonomy" id="545501"/>
    <lineage>
        <taxon>Bacteria</taxon>
        <taxon>Bacillati</taxon>
        <taxon>Bacillota</taxon>
        <taxon>Bacilli</taxon>
        <taxon>Bacillales</taxon>
        <taxon>Bacillaceae</taxon>
        <taxon>Oceanobacillus</taxon>
    </lineage>
</organism>
<dbReference type="NCBIfam" id="TIGR02651">
    <property type="entry name" value="RNase_Z"/>
    <property type="match status" value="1"/>
</dbReference>
<proteinExistence type="inferred from homology"/>
<sequence length="305" mass="33898">MEITFLGTGAGLPSKERNVTAVALSMLQELNEVWLFDCGEATQHQLLHTKIKPGKINKIFISHMHGDHIYGLPGFLSSRSFQAGADRPLTIYGPEGSKEFIQAALKLSYTHLTYPLTVIEIKEGLLFETEAIEVYAKKLVHGVPSFGFRIVEKDKPGELLVDKLKEKGIRPGPVYGEIKEKPSVTLEDGTIIYRSDFIGSPKKGRVISILGDTTYQAAHKEFVKNSDLLIHEATFAADKETLAEDYFHSTNIQAAKIALDAGCKQLILTHISSRYQFSDMDAFLEETKEVFLNTSIAGDFSVFQL</sequence>
<evidence type="ECO:0000256" key="9">
    <source>
        <dbReference type="ARBA" id="ARBA00057812"/>
    </source>
</evidence>
<feature type="binding site" evidence="10">
    <location>
        <position position="63"/>
    </location>
    <ligand>
        <name>Zn(2+)</name>
        <dbReference type="ChEBI" id="CHEBI:29105"/>
        <label>1</label>
        <note>catalytic</note>
    </ligand>
</feature>
<evidence type="ECO:0000256" key="3">
    <source>
        <dbReference type="ARBA" id="ARBA00022694"/>
    </source>
</evidence>
<keyword evidence="8 10" id="KW-0862">Zinc</keyword>
<dbReference type="GO" id="GO:0008270">
    <property type="term" value="F:zinc ion binding"/>
    <property type="evidence" value="ECO:0007669"/>
    <property type="project" value="UniProtKB-UniRule"/>
</dbReference>
<keyword evidence="5 10" id="KW-0479">Metal-binding</keyword>
<evidence type="ECO:0000256" key="2">
    <source>
        <dbReference type="ARBA" id="ARBA00012477"/>
    </source>
</evidence>
<evidence type="ECO:0000256" key="5">
    <source>
        <dbReference type="ARBA" id="ARBA00022723"/>
    </source>
</evidence>
<dbReference type="EC" id="3.1.26.11" evidence="2 10"/>
<keyword evidence="3 10" id="KW-0819">tRNA processing</keyword>
<feature type="active site" description="Proton acceptor" evidence="10">
    <location>
        <position position="67"/>
    </location>
</feature>
<dbReference type="OrthoDB" id="9800940at2"/>
<dbReference type="NCBIfam" id="NF000801">
    <property type="entry name" value="PRK00055.1-3"/>
    <property type="match status" value="1"/>
</dbReference>
<evidence type="ECO:0000256" key="1">
    <source>
        <dbReference type="ARBA" id="ARBA00011738"/>
    </source>
</evidence>
<comment type="subunit">
    <text evidence="1 10">Homodimer.</text>
</comment>
<evidence type="ECO:0000313" key="11">
    <source>
        <dbReference type="EMBL" id="CEI83815.1"/>
    </source>
</evidence>
<evidence type="ECO:0000256" key="10">
    <source>
        <dbReference type="HAMAP-Rule" id="MF_01818"/>
    </source>
</evidence>
<dbReference type="Gene3D" id="3.60.15.10">
    <property type="entry name" value="Ribonuclease Z/Hydroxyacylglutathione hydrolase-like"/>
    <property type="match status" value="1"/>
</dbReference>
<comment type="function">
    <text evidence="9 10">Zinc phosphodiesterase, which displays some tRNA 3'-processing endonuclease activity. Probably involved in tRNA maturation, by removing a 3'-trailer from precursor tRNA.</text>
</comment>
<dbReference type="GO" id="GO:0042802">
    <property type="term" value="F:identical protein binding"/>
    <property type="evidence" value="ECO:0007669"/>
    <property type="project" value="UniProtKB-ARBA"/>
</dbReference>
<evidence type="ECO:0000256" key="6">
    <source>
        <dbReference type="ARBA" id="ARBA00022759"/>
    </source>
</evidence>
<feature type="binding site" evidence="10">
    <location>
        <position position="65"/>
    </location>
    <ligand>
        <name>Zn(2+)</name>
        <dbReference type="ChEBI" id="CHEBI:29105"/>
        <label>1</label>
        <note>catalytic</note>
    </ligand>
</feature>
<accession>A0A0A1MEP5</accession>
<dbReference type="HAMAP" id="MF_01818">
    <property type="entry name" value="RNase_Z_BN"/>
    <property type="match status" value="1"/>
</dbReference>
<dbReference type="InterPro" id="IPR036866">
    <property type="entry name" value="RibonucZ/Hydroxyglut_hydro"/>
</dbReference>